<keyword evidence="2" id="KW-1185">Reference proteome</keyword>
<evidence type="ECO:0000313" key="2">
    <source>
        <dbReference type="Proteomes" id="UP001281761"/>
    </source>
</evidence>
<organism evidence="1 2">
    <name type="scientific">Blattamonas nauphoetae</name>
    <dbReference type="NCBI Taxonomy" id="2049346"/>
    <lineage>
        <taxon>Eukaryota</taxon>
        <taxon>Metamonada</taxon>
        <taxon>Preaxostyla</taxon>
        <taxon>Oxymonadida</taxon>
        <taxon>Blattamonas</taxon>
    </lineage>
</organism>
<comment type="caution">
    <text evidence="1">The sequence shown here is derived from an EMBL/GenBank/DDBJ whole genome shotgun (WGS) entry which is preliminary data.</text>
</comment>
<sequence length="206" mass="22287">MEKEADSLNSSTDVCLRDSRESASSLNALQQSFLNLDPNSNLSFDDKSTIYRSLVALVKGQYPFDMTLQNKAVQFLESLEPQWGDQDQATKLVTDLAPSSNGSPSCFVESILILLSSSHPTVAAAASSFMFETILFLSAEIRLQLVESDLIASMLATVQPQRLPITGNENIIGNLVGTLVYSVLLASPDSLVDLNITAAVEKKQPS</sequence>
<reference evidence="1 2" key="1">
    <citation type="journal article" date="2022" name="bioRxiv">
        <title>Genomics of Preaxostyla Flagellates Illuminates Evolutionary Transitions and the Path Towards Mitochondrial Loss.</title>
        <authorList>
            <person name="Novak L.V.F."/>
            <person name="Treitli S.C."/>
            <person name="Pyrih J."/>
            <person name="Halakuc P."/>
            <person name="Pipaliya S.V."/>
            <person name="Vacek V."/>
            <person name="Brzon O."/>
            <person name="Soukal P."/>
            <person name="Eme L."/>
            <person name="Dacks J.B."/>
            <person name="Karnkowska A."/>
            <person name="Elias M."/>
            <person name="Hampl V."/>
        </authorList>
    </citation>
    <scope>NUCLEOTIDE SEQUENCE [LARGE SCALE GENOMIC DNA]</scope>
    <source>
        <strain evidence="1">NAU3</strain>
        <tissue evidence="1">Gut</tissue>
    </source>
</reference>
<dbReference type="Proteomes" id="UP001281761">
    <property type="component" value="Unassembled WGS sequence"/>
</dbReference>
<proteinExistence type="predicted"/>
<dbReference type="EMBL" id="JARBJD010000034">
    <property type="protein sequence ID" value="KAK2958838.1"/>
    <property type="molecule type" value="Genomic_DNA"/>
</dbReference>
<evidence type="ECO:0000313" key="1">
    <source>
        <dbReference type="EMBL" id="KAK2958838.1"/>
    </source>
</evidence>
<gene>
    <name evidence="1" type="ORF">BLNAU_6087</name>
</gene>
<protein>
    <submittedName>
        <fullName evidence="1">Uncharacterized protein</fullName>
    </submittedName>
</protein>
<name>A0ABQ9Y565_9EUKA</name>
<accession>A0ABQ9Y565</accession>